<accession>A0ABV1N4V7</accession>
<keyword evidence="2" id="KW-1133">Transmembrane helix</keyword>
<feature type="transmembrane region" description="Helical" evidence="2">
    <location>
        <begin position="348"/>
        <end position="368"/>
    </location>
</feature>
<dbReference type="Proteomes" id="UP001472978">
    <property type="component" value="Unassembled WGS sequence"/>
</dbReference>
<comment type="caution">
    <text evidence="3">The sequence shown here is derived from an EMBL/GenBank/DDBJ whole genome shotgun (WGS) entry which is preliminary data.</text>
</comment>
<feature type="transmembrane region" description="Helical" evidence="2">
    <location>
        <begin position="36"/>
        <end position="56"/>
    </location>
</feature>
<dbReference type="EMBL" id="JBEGCI010000006">
    <property type="protein sequence ID" value="MEQ6888768.1"/>
    <property type="molecule type" value="Genomic_DNA"/>
</dbReference>
<name>A0ABV1N4V7_9GAMM</name>
<evidence type="ECO:0000313" key="4">
    <source>
        <dbReference type="Proteomes" id="UP001472978"/>
    </source>
</evidence>
<feature type="region of interest" description="Disordered" evidence="1">
    <location>
        <begin position="271"/>
        <end position="295"/>
    </location>
</feature>
<proteinExistence type="predicted"/>
<feature type="transmembrane region" description="Helical" evidence="2">
    <location>
        <begin position="68"/>
        <end position="85"/>
    </location>
</feature>
<evidence type="ECO:0000313" key="3">
    <source>
        <dbReference type="EMBL" id="MEQ6888768.1"/>
    </source>
</evidence>
<protein>
    <submittedName>
        <fullName evidence="3">DUF3100 domain-containing protein</fullName>
    </submittedName>
</protein>
<feature type="transmembrane region" description="Helical" evidence="2">
    <location>
        <begin position="322"/>
        <end position="341"/>
    </location>
</feature>
<feature type="transmembrane region" description="Helical" evidence="2">
    <location>
        <begin position="410"/>
        <end position="432"/>
    </location>
</feature>
<dbReference type="Pfam" id="PF11299">
    <property type="entry name" value="DUF3100"/>
    <property type="match status" value="1"/>
</dbReference>
<feature type="transmembrane region" description="Helical" evidence="2">
    <location>
        <begin position="161"/>
        <end position="184"/>
    </location>
</feature>
<reference evidence="3 4" key="1">
    <citation type="submission" date="2024-05" db="EMBL/GenBank/DDBJ databases">
        <title>Halomonas sp. CS7 16S ribosomal RNA gene Genome sequencing and assembly.</title>
        <authorList>
            <person name="Yook S."/>
        </authorList>
    </citation>
    <scope>NUCLEOTIDE SEQUENCE [LARGE SCALE GENOMIC DNA]</scope>
    <source>
        <strain evidence="3 4">CS7</strain>
    </source>
</reference>
<feature type="transmembrane region" description="Helical" evidence="2">
    <location>
        <begin position="380"/>
        <end position="398"/>
    </location>
</feature>
<feature type="transmembrane region" description="Helical" evidence="2">
    <location>
        <begin position="105"/>
        <end position="127"/>
    </location>
</feature>
<keyword evidence="4" id="KW-1185">Reference proteome</keyword>
<evidence type="ECO:0000256" key="2">
    <source>
        <dbReference type="SAM" id="Phobius"/>
    </source>
</evidence>
<keyword evidence="2" id="KW-0472">Membrane</keyword>
<evidence type="ECO:0000256" key="1">
    <source>
        <dbReference type="SAM" id="MobiDB-lite"/>
    </source>
</evidence>
<organism evidence="3 4">
    <name type="scientific">Halomonas pelophila</name>
    <dbReference type="NCBI Taxonomy" id="3151122"/>
    <lineage>
        <taxon>Bacteria</taxon>
        <taxon>Pseudomonadati</taxon>
        <taxon>Pseudomonadota</taxon>
        <taxon>Gammaproteobacteria</taxon>
        <taxon>Oceanospirillales</taxon>
        <taxon>Halomonadaceae</taxon>
        <taxon>Halomonas</taxon>
    </lineage>
</organism>
<dbReference type="InterPro" id="IPR021450">
    <property type="entry name" value="DUF3100"/>
</dbReference>
<feature type="transmembrane region" description="Helical" evidence="2">
    <location>
        <begin position="226"/>
        <end position="250"/>
    </location>
</feature>
<gene>
    <name evidence="3" type="ORF">ABE957_08810</name>
</gene>
<sequence>MPLSSLLDWRLHALVVVTALLSEFIGIQRLPLGPGTLLLLPLFYAFILGVLLNPNVTRTAGRFVPSRVSHAAGPLILLSIMPFIARFGSTIGPAIEDLIDAGPALILQELGNLGTMLIAMPLAVLVFKMGREAIGATYSIAREPNIAVISDKYGLKGPEGVGVMGTYVVGTMFGTLWFALMAGYLTSLEIFDPRALAMACGVGSGSMVAACSAAIAGTLPEMKDELLAFAGASNLMTYATGLYLSLFIALPVAEKLYTLLTAGKRQAKPAGAQVTGGLSADDAPSDAPQEERPESNLPKTALAMAAACVVGWVANTVNGTDLITALPGMLILYAMTMLGLVITRFAPFYLPGVAWVSLVSIVMTLPWFPGNAWLTEQLSAVNFLAIVTPVLAYAGLALSPRELVMFRKAGWKLVIIAMLVFTGTFLASALIADLLL</sequence>
<feature type="transmembrane region" description="Helical" evidence="2">
    <location>
        <begin position="196"/>
        <end position="219"/>
    </location>
</feature>
<keyword evidence="2" id="KW-0812">Transmembrane</keyword>
<dbReference type="RefSeq" id="WP_349758292.1">
    <property type="nucleotide sequence ID" value="NZ_JBEGCI010000006.1"/>
</dbReference>